<sequence length="57" mass="5707">MPAQALGMRTILFHSDDAGAHPDGGAAPEAAVSTMPELVAAVRGMGENRSKGPGAAY</sequence>
<organism evidence="1">
    <name type="scientific">Nonomuraea gerenzanensis</name>
    <dbReference type="NCBI Taxonomy" id="93944"/>
    <lineage>
        <taxon>Bacteria</taxon>
        <taxon>Bacillati</taxon>
        <taxon>Actinomycetota</taxon>
        <taxon>Actinomycetes</taxon>
        <taxon>Streptosporangiales</taxon>
        <taxon>Streptosporangiaceae</taxon>
        <taxon>Nonomuraea</taxon>
    </lineage>
</organism>
<accession>A0A1M4E963</accession>
<protein>
    <submittedName>
        <fullName evidence="1">Uncharacterized protein</fullName>
    </submittedName>
</protein>
<reference evidence="1" key="1">
    <citation type="submission" date="2016-04" db="EMBL/GenBank/DDBJ databases">
        <authorList>
            <person name="Evans L.H."/>
            <person name="Alamgir A."/>
            <person name="Owens N."/>
            <person name="Weber N.D."/>
            <person name="Virtaneva K."/>
            <person name="Barbian K."/>
            <person name="Babar A."/>
            <person name="Rosenke K."/>
        </authorList>
    </citation>
    <scope>NUCLEOTIDE SEQUENCE</scope>
    <source>
        <strain evidence="1">Nono1</strain>
    </source>
</reference>
<dbReference type="EMBL" id="LT559118">
    <property type="protein sequence ID" value="SBO95302.1"/>
    <property type="molecule type" value="Genomic_DNA"/>
</dbReference>
<gene>
    <name evidence="1" type="ORF">BN4615_P4818</name>
</gene>
<proteinExistence type="predicted"/>
<name>A0A1M4E963_9ACTN</name>
<evidence type="ECO:0000313" key="1">
    <source>
        <dbReference type="EMBL" id="SBO95302.1"/>
    </source>
</evidence>
<dbReference type="AlphaFoldDB" id="A0A1M4E963"/>